<feature type="transmembrane region" description="Helical" evidence="9">
    <location>
        <begin position="137"/>
        <end position="157"/>
    </location>
</feature>
<sequence length="467" mass="51095">MTSVRRGTGGVREAVSAAREALREAPPRITRNAALAALGSLLLYVVIRHLAHVSMIDARVYQAEGAAVVHGRDLYQLRVGPATLPATYPPFAAMLFTPVSWLSIPALRIVVTLINLGQLAVVAVLCCRFAGWPSRALRPAAVLLITGFGVWLEPVWTTLRYGQINLLILGLILFDVALPDSRRYKGVAIGLAAGLKVTPGLFIVYLLLTRRFRAAGTAVASFAGTVLLGAAVLPHAAWTFWTKDLYVTSRVGKEWIVDNQSLRGLLDRLELTMHSGSVTLVLVAAVAVGGLAVSVLLDRRCRRLPRNRAWSVLTCAVTMLLISPISWTHHWVWCLPLMVLLGAEVSAERARQRRGVAAPGFAGRQWRVLLWVTGFVFCCYAMWLVPHGKLTTLSLPFYLRPVVSLYPLYGLAFLVLMAERVRRALRRSGGFASVWELWGSSDSRVGSGGADSRDRLERSTSSSAVER</sequence>
<name>A0A931B744_9ACTN</name>
<evidence type="ECO:0000256" key="3">
    <source>
        <dbReference type="ARBA" id="ARBA00022679"/>
    </source>
</evidence>
<feature type="transmembrane region" description="Helical" evidence="9">
    <location>
        <begin position="309"/>
        <end position="324"/>
    </location>
</feature>
<keyword evidence="11" id="KW-1185">Reference proteome</keyword>
<dbReference type="GO" id="GO:0016758">
    <property type="term" value="F:hexosyltransferase activity"/>
    <property type="evidence" value="ECO:0007669"/>
    <property type="project" value="InterPro"/>
</dbReference>
<dbReference type="GO" id="GO:0005886">
    <property type="term" value="C:plasma membrane"/>
    <property type="evidence" value="ECO:0007669"/>
    <property type="project" value="UniProtKB-SubCell"/>
</dbReference>
<evidence type="ECO:0000256" key="5">
    <source>
        <dbReference type="ARBA" id="ARBA00022989"/>
    </source>
</evidence>
<evidence type="ECO:0000256" key="2">
    <source>
        <dbReference type="ARBA" id="ARBA00022475"/>
    </source>
</evidence>
<reference evidence="10" key="1">
    <citation type="submission" date="2020-11" db="EMBL/GenBank/DDBJ databases">
        <title>Isolation and identification of active actinomycetes.</title>
        <authorList>
            <person name="Yu B."/>
        </authorList>
    </citation>
    <scope>NUCLEOTIDE SEQUENCE</scope>
    <source>
        <strain evidence="10">NEAU-YB345</strain>
    </source>
</reference>
<evidence type="ECO:0000313" key="10">
    <source>
        <dbReference type="EMBL" id="MBF9072445.1"/>
    </source>
</evidence>
<comment type="similarity">
    <text evidence="7">Belongs to the glycosyltransferase 87 family.</text>
</comment>
<feature type="transmembrane region" description="Helical" evidence="9">
    <location>
        <begin position="109"/>
        <end position="131"/>
    </location>
</feature>
<feature type="transmembrane region" description="Helical" evidence="9">
    <location>
        <begin position="368"/>
        <end position="385"/>
    </location>
</feature>
<evidence type="ECO:0000256" key="1">
    <source>
        <dbReference type="ARBA" id="ARBA00004651"/>
    </source>
</evidence>
<proteinExistence type="inferred from homology"/>
<keyword evidence="5 9" id="KW-1133">Transmembrane helix</keyword>
<keyword evidence="2" id="KW-1003">Cell membrane</keyword>
<feature type="transmembrane region" description="Helical" evidence="9">
    <location>
        <begin position="187"/>
        <end position="208"/>
    </location>
</feature>
<dbReference type="InterPro" id="IPR018584">
    <property type="entry name" value="GT87"/>
</dbReference>
<dbReference type="RefSeq" id="WP_196197607.1">
    <property type="nucleotide sequence ID" value="NZ_JADPRT010000016.1"/>
</dbReference>
<evidence type="ECO:0000256" key="7">
    <source>
        <dbReference type="ARBA" id="ARBA00024033"/>
    </source>
</evidence>
<dbReference type="EMBL" id="JADPRT010000016">
    <property type="protein sequence ID" value="MBF9072445.1"/>
    <property type="molecule type" value="Genomic_DNA"/>
</dbReference>
<feature type="transmembrane region" description="Helical" evidence="9">
    <location>
        <begin position="397"/>
        <end position="418"/>
    </location>
</feature>
<gene>
    <name evidence="10" type="ORF">I2501_30920</name>
</gene>
<evidence type="ECO:0000256" key="6">
    <source>
        <dbReference type="ARBA" id="ARBA00023136"/>
    </source>
</evidence>
<feature type="transmembrane region" description="Helical" evidence="9">
    <location>
        <begin position="330"/>
        <end position="347"/>
    </location>
</feature>
<evidence type="ECO:0000256" key="9">
    <source>
        <dbReference type="SAM" id="Phobius"/>
    </source>
</evidence>
<feature type="transmembrane region" description="Helical" evidence="9">
    <location>
        <begin position="278"/>
        <end position="297"/>
    </location>
</feature>
<feature type="transmembrane region" description="Helical" evidence="9">
    <location>
        <begin position="33"/>
        <end position="51"/>
    </location>
</feature>
<protein>
    <submittedName>
        <fullName evidence="10">DUF2029 domain-containing protein</fullName>
    </submittedName>
</protein>
<comment type="caution">
    <text evidence="10">The sequence shown here is derived from an EMBL/GenBank/DDBJ whole genome shotgun (WGS) entry which is preliminary data.</text>
</comment>
<dbReference type="Proteomes" id="UP000657385">
    <property type="component" value="Unassembled WGS sequence"/>
</dbReference>
<comment type="subcellular location">
    <subcellularLocation>
        <location evidence="1">Cell membrane</location>
        <topology evidence="1">Multi-pass membrane protein</topology>
    </subcellularLocation>
</comment>
<accession>A0A931B744</accession>
<dbReference type="AlphaFoldDB" id="A0A931B744"/>
<evidence type="ECO:0000256" key="8">
    <source>
        <dbReference type="SAM" id="MobiDB-lite"/>
    </source>
</evidence>
<dbReference type="Pfam" id="PF09594">
    <property type="entry name" value="GT87"/>
    <property type="match status" value="1"/>
</dbReference>
<keyword evidence="6 9" id="KW-0472">Membrane</keyword>
<keyword evidence="4 9" id="KW-0812">Transmembrane</keyword>
<keyword evidence="3" id="KW-0808">Transferase</keyword>
<feature type="region of interest" description="Disordered" evidence="8">
    <location>
        <begin position="442"/>
        <end position="467"/>
    </location>
</feature>
<evidence type="ECO:0000313" key="11">
    <source>
        <dbReference type="Proteomes" id="UP000657385"/>
    </source>
</evidence>
<organism evidence="10 11">
    <name type="scientific">Streptacidiphilus fuscans</name>
    <dbReference type="NCBI Taxonomy" id="2789292"/>
    <lineage>
        <taxon>Bacteria</taxon>
        <taxon>Bacillati</taxon>
        <taxon>Actinomycetota</taxon>
        <taxon>Actinomycetes</taxon>
        <taxon>Kitasatosporales</taxon>
        <taxon>Streptomycetaceae</taxon>
        <taxon>Streptacidiphilus</taxon>
    </lineage>
</organism>
<feature type="transmembrane region" description="Helical" evidence="9">
    <location>
        <begin position="220"/>
        <end position="241"/>
    </location>
</feature>
<evidence type="ECO:0000256" key="4">
    <source>
        <dbReference type="ARBA" id="ARBA00022692"/>
    </source>
</evidence>